<proteinExistence type="inferred from homology"/>
<dbReference type="InParanoid" id="Q2LVS1"/>
<dbReference type="Pfam" id="PF13091">
    <property type="entry name" value="PLDc_2"/>
    <property type="match status" value="1"/>
</dbReference>
<evidence type="ECO:0000256" key="5">
    <source>
        <dbReference type="ARBA" id="ARBA00022963"/>
    </source>
</evidence>
<dbReference type="SMART" id="SM00155">
    <property type="entry name" value="PLDc"/>
    <property type="match status" value="1"/>
</dbReference>
<keyword evidence="9" id="KW-1185">Reference proteome</keyword>
<evidence type="ECO:0000313" key="8">
    <source>
        <dbReference type="EMBL" id="ABC78178.1"/>
    </source>
</evidence>
<dbReference type="InterPro" id="IPR051406">
    <property type="entry name" value="PLD_domain"/>
</dbReference>
<gene>
    <name evidence="8" type="ORF">SYN_00794</name>
</gene>
<dbReference type="EC" id="3.1.4.4" evidence="3"/>
<dbReference type="AlphaFoldDB" id="Q2LVS1"/>
<comment type="catalytic activity">
    <reaction evidence="1">
        <text>a 1,2-diacyl-sn-glycero-3-phosphocholine + H2O = a 1,2-diacyl-sn-glycero-3-phosphate + choline + H(+)</text>
        <dbReference type="Rhea" id="RHEA:14445"/>
        <dbReference type="ChEBI" id="CHEBI:15354"/>
        <dbReference type="ChEBI" id="CHEBI:15377"/>
        <dbReference type="ChEBI" id="CHEBI:15378"/>
        <dbReference type="ChEBI" id="CHEBI:57643"/>
        <dbReference type="ChEBI" id="CHEBI:58608"/>
        <dbReference type="EC" id="3.1.4.4"/>
    </reaction>
</comment>
<evidence type="ECO:0000256" key="1">
    <source>
        <dbReference type="ARBA" id="ARBA00000798"/>
    </source>
</evidence>
<dbReference type="GO" id="GO:0016042">
    <property type="term" value="P:lipid catabolic process"/>
    <property type="evidence" value="ECO:0007669"/>
    <property type="project" value="UniProtKB-KW"/>
</dbReference>
<dbReference type="GO" id="GO:0016891">
    <property type="term" value="F:RNA endonuclease activity producing 5'-phosphomonoesters, hydrolytic mechanism"/>
    <property type="evidence" value="ECO:0007669"/>
    <property type="project" value="TreeGrafter"/>
</dbReference>
<dbReference type="PROSITE" id="PS50035">
    <property type="entry name" value="PLD"/>
    <property type="match status" value="1"/>
</dbReference>
<accession>Q2LVS1</accession>
<evidence type="ECO:0000256" key="4">
    <source>
        <dbReference type="ARBA" id="ARBA00022801"/>
    </source>
</evidence>
<dbReference type="RefSeq" id="WP_011418197.1">
    <property type="nucleotide sequence ID" value="NC_007759.1"/>
</dbReference>
<dbReference type="Proteomes" id="UP000001933">
    <property type="component" value="Chromosome"/>
</dbReference>
<comment type="similarity">
    <text evidence="2">Belongs to the phospholipase D family.</text>
</comment>
<organism evidence="8 9">
    <name type="scientific">Syntrophus aciditrophicus (strain SB)</name>
    <dbReference type="NCBI Taxonomy" id="56780"/>
    <lineage>
        <taxon>Bacteria</taxon>
        <taxon>Pseudomonadati</taxon>
        <taxon>Thermodesulfobacteriota</taxon>
        <taxon>Syntrophia</taxon>
        <taxon>Syntrophales</taxon>
        <taxon>Syntrophaceae</taxon>
        <taxon>Syntrophus</taxon>
    </lineage>
</organism>
<reference evidence="8 9" key="1">
    <citation type="journal article" date="2007" name="Proc. Natl. Acad. Sci. U.S.A.">
        <title>The genome of Syntrophus aciditrophicus: life at the thermodynamic limit of microbial growth.</title>
        <authorList>
            <person name="McInerney M.J."/>
            <person name="Rohlin L."/>
            <person name="Mouttaki H."/>
            <person name="Kim U."/>
            <person name="Krupp R.S."/>
            <person name="Rios-Hernandez L."/>
            <person name="Sieber J."/>
            <person name="Struchtemeyer C.G."/>
            <person name="Bhattacharyya A."/>
            <person name="Campbell J.W."/>
            <person name="Gunsalus R.P."/>
        </authorList>
    </citation>
    <scope>NUCLEOTIDE SEQUENCE [LARGE SCALE GENOMIC DNA]</scope>
    <source>
        <strain evidence="8 9">SB</strain>
    </source>
</reference>
<evidence type="ECO:0000256" key="2">
    <source>
        <dbReference type="ARBA" id="ARBA00008664"/>
    </source>
</evidence>
<feature type="domain" description="PLD phosphodiesterase" evidence="7">
    <location>
        <begin position="175"/>
        <end position="202"/>
    </location>
</feature>
<name>Q2LVS1_SYNAS</name>
<dbReference type="eggNOG" id="COG1502">
    <property type="taxonomic scope" value="Bacteria"/>
</dbReference>
<dbReference type="HOGENOM" id="CLU_080814_3_0_7"/>
<dbReference type="CDD" id="cd09170">
    <property type="entry name" value="PLDc_Nuc"/>
    <property type="match status" value="1"/>
</dbReference>
<dbReference type="Gene3D" id="3.30.870.10">
    <property type="entry name" value="Endonuclease Chain A"/>
    <property type="match status" value="1"/>
</dbReference>
<evidence type="ECO:0000256" key="6">
    <source>
        <dbReference type="ARBA" id="ARBA00023098"/>
    </source>
</evidence>
<dbReference type="SUPFAM" id="SSF56024">
    <property type="entry name" value="Phospholipase D/nuclease"/>
    <property type="match status" value="1"/>
</dbReference>
<keyword evidence="6" id="KW-0443">Lipid metabolism</keyword>
<dbReference type="EMBL" id="CP000252">
    <property type="protein sequence ID" value="ABC78178.1"/>
    <property type="molecule type" value="Genomic_DNA"/>
</dbReference>
<dbReference type="GO" id="GO:0006793">
    <property type="term" value="P:phosphorus metabolic process"/>
    <property type="evidence" value="ECO:0007669"/>
    <property type="project" value="UniProtKB-ARBA"/>
</dbReference>
<protein>
    <recommendedName>
        <fullName evidence="3">phospholipase D</fullName>
        <ecNumber evidence="3">3.1.4.4</ecNumber>
    </recommendedName>
</protein>
<dbReference type="InterPro" id="IPR025202">
    <property type="entry name" value="PLD-like_dom"/>
</dbReference>
<dbReference type="KEGG" id="sat:SYN_00794"/>
<dbReference type="GO" id="GO:0004630">
    <property type="term" value="F:phospholipase D activity"/>
    <property type="evidence" value="ECO:0007669"/>
    <property type="project" value="UniProtKB-EC"/>
</dbReference>
<evidence type="ECO:0000259" key="7">
    <source>
        <dbReference type="PROSITE" id="PS50035"/>
    </source>
</evidence>
<dbReference type="InterPro" id="IPR001736">
    <property type="entry name" value="PLipase_D/transphosphatidylase"/>
</dbReference>
<keyword evidence="5" id="KW-0442">Lipid degradation</keyword>
<sequence length="243" mass="27215">MEFQFRIRGDIEAERQRQRRPARSDGRDAGCGSDDDRVLVTWKGNQPVFHLEDLLMFRGWRISAGLFLIAAILIGIAACGQPEAEQSVDKAAIRVYFSPGGGGTEAIVQELDRASREIKVQAYSFTSRPIAGALLNAHRRGVKVDVILDKSNVSPKYGAADFTVNRGIPTFIDDQHSIAHNKIMIIDQETVITGSFNFTRAAEEKNAENLLIIREPGIASQYLDNWERHRAHSQVYQKRPDHS</sequence>
<dbReference type="STRING" id="56780.SYN_00794"/>
<keyword evidence="4" id="KW-0378">Hydrolase</keyword>
<evidence type="ECO:0000256" key="3">
    <source>
        <dbReference type="ARBA" id="ARBA00012027"/>
    </source>
</evidence>
<dbReference type="PANTHER" id="PTHR43856:SF1">
    <property type="entry name" value="MITOCHONDRIAL CARDIOLIPIN HYDROLASE"/>
    <property type="match status" value="1"/>
</dbReference>
<dbReference type="PANTHER" id="PTHR43856">
    <property type="entry name" value="CARDIOLIPIN HYDROLASE"/>
    <property type="match status" value="1"/>
</dbReference>
<evidence type="ECO:0000313" key="9">
    <source>
        <dbReference type="Proteomes" id="UP000001933"/>
    </source>
</evidence>